<name>A0A5B9QH82_9BACT</name>
<gene>
    <name evidence="1" type="ORF">UC8_01370</name>
</gene>
<proteinExistence type="predicted"/>
<keyword evidence="2" id="KW-1185">Reference proteome</keyword>
<dbReference type="Proteomes" id="UP000325286">
    <property type="component" value="Chromosome"/>
</dbReference>
<sequence>MPLYTALLLILMLCCGRKRETVARIGVKHRSKLVIGPDRVDALPHIEMFKWNSISDQSRAASATAKPKRDRMRLAYMYQALLDSGRCNSRAALARHLRVSRSRVTQVLNRPRPTTRVTDPEKSSPEVKKQYLEASPLLPSGCLHLCGRYFSVLVPIHLREHSLRIADGFGAGQDAVAITIDLFGMSFQKTAHRTS</sequence>
<dbReference type="KEGG" id="rul:UC8_01370"/>
<evidence type="ECO:0000313" key="1">
    <source>
        <dbReference type="EMBL" id="QEG38184.1"/>
    </source>
</evidence>
<evidence type="ECO:0000313" key="2">
    <source>
        <dbReference type="Proteomes" id="UP000325286"/>
    </source>
</evidence>
<protein>
    <submittedName>
        <fullName evidence="1">Uncharacterized protein</fullName>
    </submittedName>
</protein>
<reference evidence="1 2" key="1">
    <citation type="submission" date="2019-08" db="EMBL/GenBank/DDBJ databases">
        <title>Deep-cultivation of Planctomycetes and their phenomic and genomic characterization uncovers novel biology.</title>
        <authorList>
            <person name="Wiegand S."/>
            <person name="Jogler M."/>
            <person name="Boedeker C."/>
            <person name="Pinto D."/>
            <person name="Vollmers J."/>
            <person name="Rivas-Marin E."/>
            <person name="Kohn T."/>
            <person name="Peeters S.H."/>
            <person name="Heuer A."/>
            <person name="Rast P."/>
            <person name="Oberbeckmann S."/>
            <person name="Bunk B."/>
            <person name="Jeske O."/>
            <person name="Meyerdierks A."/>
            <person name="Storesund J.E."/>
            <person name="Kallscheuer N."/>
            <person name="Luecker S."/>
            <person name="Lage O.M."/>
            <person name="Pohl T."/>
            <person name="Merkel B.J."/>
            <person name="Hornburger P."/>
            <person name="Mueller R.-W."/>
            <person name="Bruemmer F."/>
            <person name="Labrenz M."/>
            <person name="Spormann A.M."/>
            <person name="Op den Camp H."/>
            <person name="Overmann J."/>
            <person name="Amann R."/>
            <person name="Jetten M.S.M."/>
            <person name="Mascher T."/>
            <person name="Medema M.H."/>
            <person name="Devos D.P."/>
            <person name="Kaster A.-K."/>
            <person name="Ovreas L."/>
            <person name="Rohde M."/>
            <person name="Galperin M.Y."/>
            <person name="Jogler C."/>
        </authorList>
    </citation>
    <scope>NUCLEOTIDE SEQUENCE [LARGE SCALE GENOMIC DNA]</scope>
    <source>
        <strain evidence="1 2">UC8</strain>
    </source>
</reference>
<organism evidence="1 2">
    <name type="scientific">Roseimaritima ulvae</name>
    <dbReference type="NCBI Taxonomy" id="980254"/>
    <lineage>
        <taxon>Bacteria</taxon>
        <taxon>Pseudomonadati</taxon>
        <taxon>Planctomycetota</taxon>
        <taxon>Planctomycetia</taxon>
        <taxon>Pirellulales</taxon>
        <taxon>Pirellulaceae</taxon>
        <taxon>Roseimaritima</taxon>
    </lineage>
</organism>
<dbReference type="EMBL" id="CP042914">
    <property type="protein sequence ID" value="QEG38184.1"/>
    <property type="molecule type" value="Genomic_DNA"/>
</dbReference>
<accession>A0A5B9QH82</accession>
<dbReference type="AlphaFoldDB" id="A0A5B9QH82"/>